<sequence>MRLTVLGYQSPFPAADGATPGYLLEVEGKRILIDCGSGVLAQLIKRCKPYDLDLVLLSHLHHDHLSDFFILQYALLMGKQQQKRIKPLSVWAPSEPKSWFQKLAYRDYIQLESITEEESLEFDNLKISFFLTDHGIPCYAMKIEYDGKVILYGADAGPQTDWTRMASEPDLFICEASFLHQDLPIQPIGHLSARQAALAANQIKAKSLLLTHLYPELDPSLLKQEAEQVYRRELWIAEMGLEIKL</sequence>
<feature type="domain" description="Metallo-beta-lactamase" evidence="2">
    <location>
        <begin position="18"/>
        <end position="190"/>
    </location>
</feature>
<dbReference type="Pfam" id="PF12706">
    <property type="entry name" value="Lactamase_B_2"/>
    <property type="match status" value="1"/>
</dbReference>
<keyword evidence="3" id="KW-0378">Hydrolase</keyword>
<dbReference type="Proteomes" id="UP000251213">
    <property type="component" value="Unassembled WGS sequence"/>
</dbReference>
<dbReference type="SMART" id="SM00849">
    <property type="entry name" value="Lactamase_B"/>
    <property type="match status" value="1"/>
</dbReference>
<accession>A0A364K7Y3</accession>
<dbReference type="PANTHER" id="PTHR46018:SF4">
    <property type="entry name" value="METALLO-HYDROLASE YHFI-RELATED"/>
    <property type="match status" value="1"/>
</dbReference>
<organism evidence="3 4">
    <name type="scientific">Thermoflavimicrobium daqui</name>
    <dbReference type="NCBI Taxonomy" id="2137476"/>
    <lineage>
        <taxon>Bacteria</taxon>
        <taxon>Bacillati</taxon>
        <taxon>Bacillota</taxon>
        <taxon>Bacilli</taxon>
        <taxon>Bacillales</taxon>
        <taxon>Thermoactinomycetaceae</taxon>
        <taxon>Thermoflavimicrobium</taxon>
    </lineage>
</organism>
<evidence type="ECO:0000313" key="3">
    <source>
        <dbReference type="EMBL" id="RAL26409.1"/>
    </source>
</evidence>
<dbReference type="InterPro" id="IPR001279">
    <property type="entry name" value="Metallo-B-lactamas"/>
</dbReference>
<dbReference type="EMBL" id="QJKK01000002">
    <property type="protein sequence ID" value="RAL26409.1"/>
    <property type="molecule type" value="Genomic_DNA"/>
</dbReference>
<gene>
    <name evidence="3" type="ORF">DL897_05300</name>
</gene>
<evidence type="ECO:0000259" key="2">
    <source>
        <dbReference type="SMART" id="SM00849"/>
    </source>
</evidence>
<proteinExistence type="predicted"/>
<keyword evidence="4" id="KW-1185">Reference proteome</keyword>
<dbReference type="GO" id="GO:0042781">
    <property type="term" value="F:3'-tRNA processing endoribonuclease activity"/>
    <property type="evidence" value="ECO:0007669"/>
    <property type="project" value="TreeGrafter"/>
</dbReference>
<dbReference type="PANTHER" id="PTHR46018">
    <property type="entry name" value="ZINC PHOSPHODIESTERASE ELAC PROTEIN 1"/>
    <property type="match status" value="1"/>
</dbReference>
<keyword evidence="1" id="KW-0862">Zinc</keyword>
<dbReference type="Gene3D" id="3.60.15.10">
    <property type="entry name" value="Ribonuclease Z/Hydroxyacylglutathione hydrolase-like"/>
    <property type="match status" value="1"/>
</dbReference>
<dbReference type="CDD" id="cd07716">
    <property type="entry name" value="RNaseZ_short-form-like_MBL-fold"/>
    <property type="match status" value="1"/>
</dbReference>
<dbReference type="SUPFAM" id="SSF56281">
    <property type="entry name" value="Metallo-hydrolase/oxidoreductase"/>
    <property type="match status" value="1"/>
</dbReference>
<dbReference type="AlphaFoldDB" id="A0A364K7Y3"/>
<evidence type="ECO:0000256" key="1">
    <source>
        <dbReference type="ARBA" id="ARBA00022833"/>
    </source>
</evidence>
<reference evidence="3 4" key="1">
    <citation type="submission" date="2018-06" db="EMBL/GenBank/DDBJ databases">
        <title>Thermoflavimicrobium daqus sp. nov., a thermophilic microbe isolated from Moutai-flavour Daqu.</title>
        <authorList>
            <person name="Wang X."/>
            <person name="Zhou H."/>
        </authorList>
    </citation>
    <scope>NUCLEOTIDE SEQUENCE [LARGE SCALE GENOMIC DNA]</scope>
    <source>
        <strain evidence="3 4">FBKL4.011</strain>
    </source>
</reference>
<protein>
    <submittedName>
        <fullName evidence="3">Metal-dependent hydrolase</fullName>
    </submittedName>
</protein>
<name>A0A364K7Y3_9BACL</name>
<dbReference type="OrthoDB" id="9794898at2"/>
<comment type="caution">
    <text evidence="3">The sequence shown here is derived from an EMBL/GenBank/DDBJ whole genome shotgun (WGS) entry which is preliminary data.</text>
</comment>
<dbReference type="InterPro" id="IPR036866">
    <property type="entry name" value="RibonucZ/Hydroxyglut_hydro"/>
</dbReference>
<dbReference type="RefSeq" id="WP_113658093.1">
    <property type="nucleotide sequence ID" value="NZ_KZ845664.1"/>
</dbReference>
<reference evidence="3 4" key="2">
    <citation type="submission" date="2018-06" db="EMBL/GenBank/DDBJ databases">
        <authorList>
            <person name="Zhirakovskaya E."/>
        </authorList>
    </citation>
    <scope>NUCLEOTIDE SEQUENCE [LARGE SCALE GENOMIC DNA]</scope>
    <source>
        <strain evidence="3 4">FBKL4.011</strain>
    </source>
</reference>
<evidence type="ECO:0000313" key="4">
    <source>
        <dbReference type="Proteomes" id="UP000251213"/>
    </source>
</evidence>